<feature type="non-terminal residue" evidence="1">
    <location>
        <position position="1318"/>
    </location>
</feature>
<organism evidence="1 2">
    <name type="scientific">Nibea albiflora</name>
    <name type="common">Yellow drum</name>
    <name type="synonym">Corvina albiflora</name>
    <dbReference type="NCBI Taxonomy" id="240163"/>
    <lineage>
        <taxon>Eukaryota</taxon>
        <taxon>Metazoa</taxon>
        <taxon>Chordata</taxon>
        <taxon>Craniata</taxon>
        <taxon>Vertebrata</taxon>
        <taxon>Euteleostomi</taxon>
        <taxon>Actinopterygii</taxon>
        <taxon>Neopterygii</taxon>
        <taxon>Teleostei</taxon>
        <taxon>Neoteleostei</taxon>
        <taxon>Acanthomorphata</taxon>
        <taxon>Eupercaria</taxon>
        <taxon>Sciaenidae</taxon>
        <taxon>Nibea</taxon>
    </lineage>
</organism>
<keyword evidence="2" id="KW-1185">Reference proteome</keyword>
<sequence>MAKSSGRKSLKSLFSRSEASLVAPVEKDVDKSEEEKKRFKFLKLKLKSKNSSASEKPANENQQVISAVETENRVADNNISDSKKSILYGTAPRSKGKEFSYSELDLRKPKRFATFSFGLRKRKQKYEEDISKSTFGLHSPGIDEHEETHLHRSQMELDQANTKTMFSMSQPQLDMRKFDIPSPPPVNTNQLGAYFSVLNESQSSVAKNAQPEAEEPLTNGTDLVSVHKEPLNAPIATIPELQLESPGSSEEKENISVHENFSRRDPSSPVSTTVSGTATAVPILPTSHPSIVPDIPDHKAADTDSACPSNVLCDNDILQQSSTKTEISLSESTRVALLHHQAYAFDTADSTTLNGKPCLETVDSRNDAINKKSAPVPRTDNSSLSADSPSVHQEVSISRIERSVPQTAESVTTAPAVSSEKSTRPVNQDAVYGALYESLFPQSFTSEVMSSVSNPPPQVRTEILHHNTKSEPVMVKTLNECHTETNVLYSRLSNSREFDSAAARMDEAGAGAYTNTFSERKVISSSESSSSYQTAPDREPDIQHRYLLSSLISGSEPDDSSNVSYSELTQSLSEVKSDSFSLVQDSIRSVPVVQSSAPPVSDCVTSRGTDAQVTDTTRRVILVKELVTDEANSDPGCPSLVPEKMSALTSLEIETVAPGQTDGYDGPLSPTYLSVGSDDGSAMEIYYSAEEDNIMSGDEEMYTVCEREEICAVGDVVKMDVRLREELPWQEDVAERRISKRDEGGLVIIVRTQNEGVKMGNEEDKVDVNTRTEVQQQLKGQSSEAEVQEAGMFDFHIRSDAKEKASAAFPQEERKEELLATPVQQVNTLMVCDFAPPSTELHVQGEGTGGNWNKELETEAHPNQGKQLLSQEIQYLAYKDIQSSECIHAASGNTTMITPKFPRETEEQVAFTADADKRGEVSTETSCMTTAGAEREVFTGTLTHSSELQSDATEIEHNRAPRGSEWVDTITQSTETTLQQVPVELSVPITHTCCPDTEVADTLSERGDHLQLNQGSLTASRTPTTASEANQESVDKMNSGYSILSTRLSIKNSSPPKEDESKYRFRKVSLIGEAGTSEVSQDTVDFSTTNTTETESNGEDLGSEYKWRNRFEGVSQYKPYGTEDSSFSGSLTYRTSDIYSSTSPLPSSVQPEAATCKYLDNTFSSASSSPAPEKHITLGNRLSDRTEVYLSRESEPAEERKDEWRRSLVQQEEPTAPAGEREQQREGEAERIKSHWETHRPPVSSLSSAQRTSYDSTDSSKEEEDDSHFTGVFQATLVELVSDSVASPSTPPASPDTDFPNQFDMDSLVDTLKSMGPS</sequence>
<reference evidence="1" key="1">
    <citation type="submission" date="2020-04" db="EMBL/GenBank/DDBJ databases">
        <title>A chromosome-scale assembly and high-density genetic map of the yellow drum (Nibea albiflora) genome.</title>
        <authorList>
            <person name="Xu D."/>
            <person name="Zhang W."/>
            <person name="Chen R."/>
            <person name="Tan P."/>
            <person name="Wang L."/>
            <person name="Song H."/>
            <person name="Tian L."/>
            <person name="Zhu Q."/>
            <person name="Wang B."/>
        </authorList>
    </citation>
    <scope>NUCLEOTIDE SEQUENCE</scope>
    <source>
        <strain evidence="1">ZJHYS-2018</strain>
    </source>
</reference>
<proteinExistence type="predicted"/>
<dbReference type="Proteomes" id="UP000805704">
    <property type="component" value="Chromosome 23"/>
</dbReference>
<name>A0ACB7EUK6_NIBAL</name>
<evidence type="ECO:0000313" key="1">
    <source>
        <dbReference type="EMBL" id="KAG8005353.1"/>
    </source>
</evidence>
<evidence type="ECO:0000313" key="2">
    <source>
        <dbReference type="Proteomes" id="UP000805704"/>
    </source>
</evidence>
<comment type="caution">
    <text evidence="1">The sequence shown here is derived from an EMBL/GenBank/DDBJ whole genome shotgun (WGS) entry which is preliminary data.</text>
</comment>
<protein>
    <submittedName>
        <fullName evidence="1">Uncharacterized protein</fullName>
    </submittedName>
</protein>
<dbReference type="EMBL" id="CM024811">
    <property type="protein sequence ID" value="KAG8005353.1"/>
    <property type="molecule type" value="Genomic_DNA"/>
</dbReference>
<accession>A0ACB7EUK6</accession>
<gene>
    <name evidence="1" type="ORF">GBF38_011369</name>
</gene>